<dbReference type="Gene3D" id="3.20.20.300">
    <property type="entry name" value="Glycoside hydrolase, family 3, N-terminal domain"/>
    <property type="match status" value="1"/>
</dbReference>
<dbReference type="FunFam" id="3.20.20.300:FF:000014">
    <property type="entry name" value="Beta-hexosaminidase, lipoprotein"/>
    <property type="match status" value="1"/>
</dbReference>
<dbReference type="NCBIfam" id="NF003740">
    <property type="entry name" value="PRK05337.1"/>
    <property type="match status" value="1"/>
</dbReference>
<dbReference type="EMBL" id="SZQA01000021">
    <property type="protein sequence ID" value="TKK86486.1"/>
    <property type="molecule type" value="Genomic_DNA"/>
</dbReference>
<name>A0A4U3MFH1_9ACTN</name>
<dbReference type="EC" id="3.2.1.52" evidence="3"/>
<dbReference type="InterPro" id="IPR017853">
    <property type="entry name" value="GH"/>
</dbReference>
<reference evidence="7 8" key="1">
    <citation type="submission" date="2019-04" db="EMBL/GenBank/DDBJ databases">
        <title>Herbidospora sp. NEAU-GS14.nov., a novel actinomycete isolated from soil.</title>
        <authorList>
            <person name="Han L."/>
        </authorList>
    </citation>
    <scope>NUCLEOTIDE SEQUENCE [LARGE SCALE GENOMIC DNA]</scope>
    <source>
        <strain evidence="7 8">NEAU-GS14</strain>
    </source>
</reference>
<dbReference type="SUPFAM" id="SSF51445">
    <property type="entry name" value="(Trans)glycosidases"/>
    <property type="match status" value="1"/>
</dbReference>
<protein>
    <recommendedName>
        <fullName evidence="3">beta-N-acetylhexosaminidase</fullName>
        <ecNumber evidence="3">3.2.1.52</ecNumber>
    </recommendedName>
</protein>
<dbReference type="InterPro" id="IPR019800">
    <property type="entry name" value="Glyco_hydro_3_AS"/>
</dbReference>
<evidence type="ECO:0000256" key="5">
    <source>
        <dbReference type="ARBA" id="ARBA00023295"/>
    </source>
</evidence>
<dbReference type="InterPro" id="IPR036962">
    <property type="entry name" value="Glyco_hydro_3_N_sf"/>
</dbReference>
<comment type="caution">
    <text evidence="7">The sequence shown here is derived from an EMBL/GenBank/DDBJ whole genome shotgun (WGS) entry which is preliminary data.</text>
</comment>
<dbReference type="GO" id="GO:0004563">
    <property type="term" value="F:beta-N-acetylhexosaminidase activity"/>
    <property type="evidence" value="ECO:0007669"/>
    <property type="project" value="UniProtKB-EC"/>
</dbReference>
<evidence type="ECO:0000313" key="8">
    <source>
        <dbReference type="Proteomes" id="UP000308705"/>
    </source>
</evidence>
<proteinExistence type="inferred from homology"/>
<dbReference type="Proteomes" id="UP000308705">
    <property type="component" value="Unassembled WGS sequence"/>
</dbReference>
<keyword evidence="5 7" id="KW-0326">Glycosidase</keyword>
<dbReference type="GO" id="GO:0005975">
    <property type="term" value="P:carbohydrate metabolic process"/>
    <property type="evidence" value="ECO:0007669"/>
    <property type="project" value="InterPro"/>
</dbReference>
<dbReference type="OrthoDB" id="9805821at2"/>
<evidence type="ECO:0000256" key="2">
    <source>
        <dbReference type="ARBA" id="ARBA00005336"/>
    </source>
</evidence>
<keyword evidence="4 7" id="KW-0378">Hydrolase</keyword>
<dbReference type="PROSITE" id="PS00775">
    <property type="entry name" value="GLYCOSYL_HYDROL_F3"/>
    <property type="match status" value="1"/>
</dbReference>
<evidence type="ECO:0000256" key="4">
    <source>
        <dbReference type="ARBA" id="ARBA00022801"/>
    </source>
</evidence>
<dbReference type="PANTHER" id="PTHR30480:SF13">
    <property type="entry name" value="BETA-HEXOSAMINIDASE"/>
    <property type="match status" value="1"/>
</dbReference>
<dbReference type="AlphaFoldDB" id="A0A4U3MFH1"/>
<organism evidence="7 8">
    <name type="scientific">Herbidospora galbida</name>
    <dbReference type="NCBI Taxonomy" id="2575442"/>
    <lineage>
        <taxon>Bacteria</taxon>
        <taxon>Bacillati</taxon>
        <taxon>Actinomycetota</taxon>
        <taxon>Actinomycetes</taxon>
        <taxon>Streptosporangiales</taxon>
        <taxon>Streptosporangiaceae</taxon>
        <taxon>Herbidospora</taxon>
    </lineage>
</organism>
<sequence>MAEMTVEEKVGQLFMPVLYGSSARSAHQENLARYGVGSPVEVIQKYHLGGVILFPGTGNIQSARQVATFTAGLRSAAKKVPLLIGVDQENGIVSRLKGIVTEIPGASVIGQTGDLRNARDAARVTAEELNALGISLDFAPVADVNVNPNNPVIGPRAYGNDPEEVADMVGAAVQGFHDGGVAATVKHFPGHGDTNVDSHTSLPVIDHTREEWEKLDAPPFKEAIANDVDAVMSAHIVMPALDPSGDPATLSKKILTGVLRGELGFEGVVFTDALNMDGVRKKYGDGEVAVRAILAGADILLMPPDFDVARDAVLAAVASGRITATRLNQSVERILHLKREFRLDSPRTFPTPAEAVKLMKTTEHRAVARRITGAAK</sequence>
<dbReference type="GO" id="GO:0009254">
    <property type="term" value="P:peptidoglycan turnover"/>
    <property type="evidence" value="ECO:0007669"/>
    <property type="project" value="TreeGrafter"/>
</dbReference>
<dbReference type="InterPro" id="IPR050226">
    <property type="entry name" value="NagZ_Beta-hexosaminidase"/>
</dbReference>
<evidence type="ECO:0000256" key="1">
    <source>
        <dbReference type="ARBA" id="ARBA00001231"/>
    </source>
</evidence>
<gene>
    <name evidence="7" type="primary">nagZ</name>
    <name evidence="7" type="ORF">FDA94_21260</name>
</gene>
<feature type="domain" description="Glycoside hydrolase family 3 N-terminal" evidence="6">
    <location>
        <begin position="5"/>
        <end position="337"/>
    </location>
</feature>
<comment type="catalytic activity">
    <reaction evidence="1">
        <text>Hydrolysis of terminal non-reducing N-acetyl-D-hexosamine residues in N-acetyl-beta-D-hexosaminides.</text>
        <dbReference type="EC" id="3.2.1.52"/>
    </reaction>
</comment>
<evidence type="ECO:0000259" key="6">
    <source>
        <dbReference type="Pfam" id="PF00933"/>
    </source>
</evidence>
<keyword evidence="8" id="KW-1185">Reference proteome</keyword>
<evidence type="ECO:0000313" key="7">
    <source>
        <dbReference type="EMBL" id="TKK86486.1"/>
    </source>
</evidence>
<accession>A0A4U3MFH1</accession>
<comment type="similarity">
    <text evidence="2">Belongs to the glycosyl hydrolase 3 family.</text>
</comment>
<dbReference type="Pfam" id="PF00933">
    <property type="entry name" value="Glyco_hydro_3"/>
    <property type="match status" value="1"/>
</dbReference>
<evidence type="ECO:0000256" key="3">
    <source>
        <dbReference type="ARBA" id="ARBA00012663"/>
    </source>
</evidence>
<dbReference type="PANTHER" id="PTHR30480">
    <property type="entry name" value="BETA-HEXOSAMINIDASE-RELATED"/>
    <property type="match status" value="1"/>
</dbReference>
<dbReference type="InterPro" id="IPR001764">
    <property type="entry name" value="Glyco_hydro_3_N"/>
</dbReference>